<evidence type="ECO:0000256" key="2">
    <source>
        <dbReference type="ARBA" id="ARBA00002824"/>
    </source>
</evidence>
<comment type="caution">
    <text evidence="10">The sequence shown here is derived from an EMBL/GenBank/DDBJ whole genome shotgun (WGS) entry which is preliminary data.</text>
</comment>
<dbReference type="RefSeq" id="WP_160634177.1">
    <property type="nucleotide sequence ID" value="NZ_WWNE01000014.1"/>
</dbReference>
<dbReference type="Gene3D" id="3.90.1150.10">
    <property type="entry name" value="Aspartate Aminotransferase, domain 1"/>
    <property type="match status" value="1"/>
</dbReference>
<dbReference type="CDD" id="cd06453">
    <property type="entry name" value="SufS_like"/>
    <property type="match status" value="1"/>
</dbReference>
<dbReference type="AlphaFoldDB" id="A0A6N9NPK5"/>
<evidence type="ECO:0000256" key="5">
    <source>
        <dbReference type="ARBA" id="ARBA00022898"/>
    </source>
</evidence>
<dbReference type="PANTHER" id="PTHR43586">
    <property type="entry name" value="CYSTEINE DESULFURASE"/>
    <property type="match status" value="1"/>
</dbReference>
<evidence type="ECO:0000256" key="3">
    <source>
        <dbReference type="ARBA" id="ARBA00010447"/>
    </source>
</evidence>
<keyword evidence="5 8" id="KW-0663">Pyridoxal phosphate</keyword>
<dbReference type="PANTHER" id="PTHR43586:SF8">
    <property type="entry name" value="CYSTEINE DESULFURASE 1, CHLOROPLASTIC"/>
    <property type="match status" value="1"/>
</dbReference>
<dbReference type="PROSITE" id="PS00595">
    <property type="entry name" value="AA_TRANSFER_CLASS_5"/>
    <property type="match status" value="1"/>
</dbReference>
<dbReference type="EC" id="2.8.1.7" evidence="8"/>
<dbReference type="EMBL" id="WWNE01000014">
    <property type="protein sequence ID" value="NBG67220.1"/>
    <property type="molecule type" value="Genomic_DNA"/>
</dbReference>
<dbReference type="InterPro" id="IPR000192">
    <property type="entry name" value="Aminotrans_V_dom"/>
</dbReference>
<dbReference type="InterPro" id="IPR015421">
    <property type="entry name" value="PyrdxlP-dep_Trfase_major"/>
</dbReference>
<gene>
    <name evidence="10" type="primary">sufS</name>
    <name evidence="10" type="ORF">GQN54_13905</name>
</gene>
<comment type="cofactor">
    <cofactor evidence="1 7">
        <name>pyridoxal 5'-phosphate</name>
        <dbReference type="ChEBI" id="CHEBI:597326"/>
    </cofactor>
</comment>
<comment type="catalytic activity">
    <reaction evidence="6 8">
        <text>(sulfur carrier)-H + L-cysteine = (sulfur carrier)-SH + L-alanine</text>
        <dbReference type="Rhea" id="RHEA:43892"/>
        <dbReference type="Rhea" id="RHEA-COMP:14737"/>
        <dbReference type="Rhea" id="RHEA-COMP:14739"/>
        <dbReference type="ChEBI" id="CHEBI:29917"/>
        <dbReference type="ChEBI" id="CHEBI:35235"/>
        <dbReference type="ChEBI" id="CHEBI:57972"/>
        <dbReference type="ChEBI" id="CHEBI:64428"/>
        <dbReference type="EC" id="2.8.1.7"/>
    </reaction>
</comment>
<accession>A0A6N9NPK5</accession>
<organism evidence="10 11">
    <name type="scientific">Acidiluteibacter ferrifornacis</name>
    <dbReference type="NCBI Taxonomy" id="2692424"/>
    <lineage>
        <taxon>Bacteria</taxon>
        <taxon>Pseudomonadati</taxon>
        <taxon>Bacteroidota</taxon>
        <taxon>Flavobacteriia</taxon>
        <taxon>Flavobacteriales</taxon>
        <taxon>Cryomorphaceae</taxon>
        <taxon>Acidiluteibacter</taxon>
    </lineage>
</organism>
<dbReference type="SUPFAM" id="SSF53383">
    <property type="entry name" value="PLP-dependent transferases"/>
    <property type="match status" value="1"/>
</dbReference>
<dbReference type="InterPro" id="IPR020578">
    <property type="entry name" value="Aminotrans_V_PyrdxlP_BS"/>
</dbReference>
<dbReference type="Gene3D" id="3.40.640.10">
    <property type="entry name" value="Type I PLP-dependent aspartate aminotransferase-like (Major domain)"/>
    <property type="match status" value="1"/>
</dbReference>
<dbReference type="InterPro" id="IPR016454">
    <property type="entry name" value="Cysteine_dSase"/>
</dbReference>
<evidence type="ECO:0000256" key="1">
    <source>
        <dbReference type="ARBA" id="ARBA00001933"/>
    </source>
</evidence>
<evidence type="ECO:0000313" key="11">
    <source>
        <dbReference type="Proteomes" id="UP000470771"/>
    </source>
</evidence>
<comment type="function">
    <text evidence="2 8">Catalyzes the removal of elemental sulfur and selenium atoms from L-cysteine, L-cystine, L-selenocysteine, and L-selenocystine to produce L-alanine.</text>
</comment>
<protein>
    <recommendedName>
        <fullName evidence="8">Cysteine desulfurase</fullName>
        <ecNumber evidence="8">2.8.1.7</ecNumber>
    </recommendedName>
</protein>
<dbReference type="PIRSF" id="PIRSF005572">
    <property type="entry name" value="NifS"/>
    <property type="match status" value="1"/>
</dbReference>
<keyword evidence="4 8" id="KW-0808">Transferase</keyword>
<name>A0A6N9NPK5_9FLAO</name>
<dbReference type="Proteomes" id="UP000470771">
    <property type="component" value="Unassembled WGS sequence"/>
</dbReference>
<evidence type="ECO:0000256" key="8">
    <source>
        <dbReference type="RuleBase" id="RU004506"/>
    </source>
</evidence>
<evidence type="ECO:0000256" key="4">
    <source>
        <dbReference type="ARBA" id="ARBA00022679"/>
    </source>
</evidence>
<evidence type="ECO:0000256" key="6">
    <source>
        <dbReference type="ARBA" id="ARBA00050776"/>
    </source>
</evidence>
<dbReference type="GO" id="GO:0030170">
    <property type="term" value="F:pyridoxal phosphate binding"/>
    <property type="evidence" value="ECO:0007669"/>
    <property type="project" value="UniProtKB-UniRule"/>
</dbReference>
<dbReference type="NCBIfam" id="TIGR01979">
    <property type="entry name" value="sufS"/>
    <property type="match status" value="1"/>
</dbReference>
<evidence type="ECO:0000313" key="10">
    <source>
        <dbReference type="EMBL" id="NBG67220.1"/>
    </source>
</evidence>
<dbReference type="GO" id="GO:0006534">
    <property type="term" value="P:cysteine metabolic process"/>
    <property type="evidence" value="ECO:0007669"/>
    <property type="project" value="UniProtKB-UniRule"/>
</dbReference>
<dbReference type="InterPro" id="IPR015422">
    <property type="entry name" value="PyrdxlP-dep_Trfase_small"/>
</dbReference>
<feature type="domain" description="Aminotransferase class V" evidence="9">
    <location>
        <begin position="25"/>
        <end position="393"/>
    </location>
</feature>
<reference evidence="10 11" key="1">
    <citation type="submission" date="2019-12" db="EMBL/GenBank/DDBJ databases">
        <authorList>
            <person name="Zhao J."/>
        </authorList>
    </citation>
    <scope>NUCLEOTIDE SEQUENCE [LARGE SCALE GENOMIC DNA]</scope>
    <source>
        <strain evidence="10 11">S-15</strain>
    </source>
</reference>
<evidence type="ECO:0000256" key="7">
    <source>
        <dbReference type="RuleBase" id="RU004504"/>
    </source>
</evidence>
<dbReference type="Pfam" id="PF00266">
    <property type="entry name" value="Aminotran_5"/>
    <property type="match status" value="1"/>
</dbReference>
<sequence length="406" mass="45162">MSFNIEVLRSQFPILSRKVNGQPLIYFDNGATAQKPQVMIDALNNYYSFQNANIHRGVHSLSQEATTAFEAARTKAQAYFNAAKSEEIIFTKGTTDSINLLAGSFGRTFLNEGDEVIISTMEHHSNIVPWQMICDERKAKLRIAPINEKGELLLDELKAMVNEKTKLISIVHISNALGTINPIQEIIDFAHAHDVLVAVDGAQSVPHMKIDVQAWDCDFFVFSAHKMFGPTGIGMLYGKEHLLNKMPPYQGGGDMIKTVTFEKTTYNELPHKFEAGTPNIAAGVALSATFDFLNELDWEAIHQHETELLAYATAELKKIEGLRIIGEAANKASVISFLVDGTHPFDVGVILDQMGIAVRTGHHCTQPLMDWFKIPGTIRASFAIYNTKEEVDKMIVALNRAIKMLR</sequence>
<dbReference type="InterPro" id="IPR010970">
    <property type="entry name" value="Cys_dSase_SufS"/>
</dbReference>
<dbReference type="GO" id="GO:0031071">
    <property type="term" value="F:cysteine desulfurase activity"/>
    <property type="evidence" value="ECO:0007669"/>
    <property type="project" value="UniProtKB-UniRule"/>
</dbReference>
<dbReference type="InterPro" id="IPR015424">
    <property type="entry name" value="PyrdxlP-dep_Trfase"/>
</dbReference>
<keyword evidence="11" id="KW-1185">Reference proteome</keyword>
<comment type="similarity">
    <text evidence="3 8">Belongs to the class-V pyridoxal-phosphate-dependent aminotransferase family. Csd subfamily.</text>
</comment>
<proteinExistence type="inferred from homology"/>
<evidence type="ECO:0000259" key="9">
    <source>
        <dbReference type="Pfam" id="PF00266"/>
    </source>
</evidence>